<dbReference type="EMBL" id="GGEC01056861">
    <property type="protein sequence ID" value="MBX37345.1"/>
    <property type="molecule type" value="Transcribed_RNA"/>
</dbReference>
<accession>A0A2P2N4I1</accession>
<dbReference type="AlphaFoldDB" id="A0A2P2N4I1"/>
<proteinExistence type="predicted"/>
<sequence>MRFSSKSDNVYCVRVSRSRLIMQMPSLTPGPCHKILMGG</sequence>
<evidence type="ECO:0000313" key="1">
    <source>
        <dbReference type="EMBL" id="MBX37345.1"/>
    </source>
</evidence>
<protein>
    <submittedName>
        <fullName evidence="1">Uncharacterized protein</fullName>
    </submittedName>
</protein>
<organism evidence="1">
    <name type="scientific">Rhizophora mucronata</name>
    <name type="common">Asiatic mangrove</name>
    <dbReference type="NCBI Taxonomy" id="61149"/>
    <lineage>
        <taxon>Eukaryota</taxon>
        <taxon>Viridiplantae</taxon>
        <taxon>Streptophyta</taxon>
        <taxon>Embryophyta</taxon>
        <taxon>Tracheophyta</taxon>
        <taxon>Spermatophyta</taxon>
        <taxon>Magnoliopsida</taxon>
        <taxon>eudicotyledons</taxon>
        <taxon>Gunneridae</taxon>
        <taxon>Pentapetalae</taxon>
        <taxon>rosids</taxon>
        <taxon>fabids</taxon>
        <taxon>Malpighiales</taxon>
        <taxon>Rhizophoraceae</taxon>
        <taxon>Rhizophora</taxon>
    </lineage>
</organism>
<reference evidence="1" key="1">
    <citation type="submission" date="2018-02" db="EMBL/GenBank/DDBJ databases">
        <title>Rhizophora mucronata_Transcriptome.</title>
        <authorList>
            <person name="Meera S.P."/>
            <person name="Sreeshan A."/>
            <person name="Augustine A."/>
        </authorList>
    </citation>
    <scope>NUCLEOTIDE SEQUENCE</scope>
    <source>
        <tissue evidence="1">Leaf</tissue>
    </source>
</reference>
<name>A0A2P2N4I1_RHIMU</name>